<sequence>MSTKIKSEARELVESFPITNENYPLAIESLTERYGRKELLIDFYVRELLKLVLSNATKKKQDSLSSLYNKLSTQLRALSSLGVTTDQCGVILYPLVESSLPTHVLRSFERQRKKIDSEQSISTLDAIVSFLKSEVQSEEKIKLSRSEILPYERECKHLAKSQGTLPSAAELFIQESNDTCAFCFKVHANRFCKRVFFIPLEEKIAIIKKIGLCRVCLTKGHLASRCRSQITCQLCSKRHLKFMCPNIVCNKSDSPKQELARRFSRFSKMIRVMAWVLRFQPKAKDFRKYTELANEELLNAQKIIFRVVQKECYSNEETRKNLRGLQVFEDEEGILRLKSKLINEEESKYFISPIILPTKHLAMIKKRLHWLLGRVLELFPGKDEIIRLVKLRTEKGNVLRPNQRLYPLELKPNYEQFVSENRKGPDVVTEYPELNTDSIKTVPVTSSGREIKPVKRLDL</sequence>
<dbReference type="EMBL" id="BMAW01048873">
    <property type="protein sequence ID" value="GFS68262.1"/>
    <property type="molecule type" value="Genomic_DNA"/>
</dbReference>
<dbReference type="Proteomes" id="UP000887013">
    <property type="component" value="Unassembled WGS sequence"/>
</dbReference>
<dbReference type="PANTHER" id="PTHR47331">
    <property type="entry name" value="PHD-TYPE DOMAIN-CONTAINING PROTEIN"/>
    <property type="match status" value="1"/>
</dbReference>
<dbReference type="AlphaFoldDB" id="A0A8X6T1I6"/>
<dbReference type="OrthoDB" id="6436159at2759"/>
<dbReference type="Pfam" id="PF18701">
    <property type="entry name" value="DUF5641"/>
    <property type="match status" value="1"/>
</dbReference>
<organism evidence="2 3">
    <name type="scientific">Nephila pilipes</name>
    <name type="common">Giant wood spider</name>
    <name type="synonym">Nephila maculata</name>
    <dbReference type="NCBI Taxonomy" id="299642"/>
    <lineage>
        <taxon>Eukaryota</taxon>
        <taxon>Metazoa</taxon>
        <taxon>Ecdysozoa</taxon>
        <taxon>Arthropoda</taxon>
        <taxon>Chelicerata</taxon>
        <taxon>Arachnida</taxon>
        <taxon>Araneae</taxon>
        <taxon>Araneomorphae</taxon>
        <taxon>Entelegynae</taxon>
        <taxon>Araneoidea</taxon>
        <taxon>Nephilidae</taxon>
        <taxon>Nephila</taxon>
    </lineage>
</organism>
<dbReference type="InterPro" id="IPR005312">
    <property type="entry name" value="DUF1759"/>
</dbReference>
<evidence type="ECO:0000313" key="3">
    <source>
        <dbReference type="Proteomes" id="UP000887013"/>
    </source>
</evidence>
<proteinExistence type="predicted"/>
<gene>
    <name evidence="2" type="primary">Fcan01_23976</name>
    <name evidence="2" type="ORF">NPIL_249581</name>
</gene>
<accession>A0A8X6T1I6</accession>
<dbReference type="PANTHER" id="PTHR47331:SF1">
    <property type="entry name" value="GAG-LIKE PROTEIN"/>
    <property type="match status" value="1"/>
</dbReference>
<dbReference type="Pfam" id="PF03564">
    <property type="entry name" value="DUF1759"/>
    <property type="match status" value="1"/>
</dbReference>
<evidence type="ECO:0000259" key="1">
    <source>
        <dbReference type="Pfam" id="PF18701"/>
    </source>
</evidence>
<keyword evidence="3" id="KW-1185">Reference proteome</keyword>
<reference evidence="2" key="1">
    <citation type="submission" date="2020-08" db="EMBL/GenBank/DDBJ databases">
        <title>Multicomponent nature underlies the extraordinary mechanical properties of spider dragline silk.</title>
        <authorList>
            <person name="Kono N."/>
            <person name="Nakamura H."/>
            <person name="Mori M."/>
            <person name="Yoshida Y."/>
            <person name="Ohtoshi R."/>
            <person name="Malay A.D."/>
            <person name="Moran D.A.P."/>
            <person name="Tomita M."/>
            <person name="Numata K."/>
            <person name="Arakawa K."/>
        </authorList>
    </citation>
    <scope>NUCLEOTIDE SEQUENCE</scope>
</reference>
<evidence type="ECO:0000313" key="2">
    <source>
        <dbReference type="EMBL" id="GFS68262.1"/>
    </source>
</evidence>
<feature type="domain" description="DUF5641" evidence="1">
    <location>
        <begin position="366"/>
        <end position="408"/>
    </location>
</feature>
<comment type="caution">
    <text evidence="2">The sequence shown here is derived from an EMBL/GenBank/DDBJ whole genome shotgun (WGS) entry which is preliminary data.</text>
</comment>
<dbReference type="InterPro" id="IPR040676">
    <property type="entry name" value="DUF5641"/>
</dbReference>
<protein>
    <submittedName>
        <fullName evidence="2">Transposon Tf2-6 polyprotein</fullName>
    </submittedName>
</protein>
<name>A0A8X6T1I6_NEPPI</name>